<dbReference type="EMBL" id="MT144358">
    <property type="protein sequence ID" value="QJA52665.1"/>
    <property type="molecule type" value="Genomic_DNA"/>
</dbReference>
<proteinExistence type="predicted"/>
<reference evidence="1" key="1">
    <citation type="submission" date="2020-03" db="EMBL/GenBank/DDBJ databases">
        <title>The deep terrestrial virosphere.</title>
        <authorList>
            <person name="Holmfeldt K."/>
            <person name="Nilsson E."/>
            <person name="Simone D."/>
            <person name="Lopez-Fernandez M."/>
            <person name="Wu X."/>
            <person name="de Brujin I."/>
            <person name="Lundin D."/>
            <person name="Andersson A."/>
            <person name="Bertilsson S."/>
            <person name="Dopson M."/>
        </authorList>
    </citation>
    <scope>NUCLEOTIDE SEQUENCE</scope>
    <source>
        <strain evidence="3">MM415A00449</strain>
        <strain evidence="2">MM415B01001</strain>
        <strain evidence="1">TM448A02865</strain>
        <strain evidence="4">TM448B01591</strain>
    </source>
</reference>
<dbReference type="AlphaFoldDB" id="A0A6H1ZZH5"/>
<dbReference type="EMBL" id="MT142477">
    <property type="protein sequence ID" value="QJA82029.1"/>
    <property type="molecule type" value="Genomic_DNA"/>
</dbReference>
<evidence type="ECO:0000313" key="2">
    <source>
        <dbReference type="EMBL" id="QJA61052.1"/>
    </source>
</evidence>
<accession>A0A6H1ZZH5</accession>
<organism evidence="1">
    <name type="scientific">viral metagenome</name>
    <dbReference type="NCBI Taxonomy" id="1070528"/>
    <lineage>
        <taxon>unclassified sequences</taxon>
        <taxon>metagenomes</taxon>
        <taxon>organismal metagenomes</taxon>
    </lineage>
</organism>
<evidence type="ECO:0000313" key="1">
    <source>
        <dbReference type="EMBL" id="QJA52665.1"/>
    </source>
</evidence>
<protein>
    <submittedName>
        <fullName evidence="1">Uncharacterized protein</fullName>
    </submittedName>
</protein>
<dbReference type="EMBL" id="MT144789">
    <property type="protein sequence ID" value="QJH99448.1"/>
    <property type="molecule type" value="Genomic_DNA"/>
</dbReference>
<sequence>MAGISNTSRTLEYLRSQGWIADKVEQWNQYAGKFGQRKDMFGFGDVVALGENSIIAVQSCGQAFSEHHKKITQDEYVAPNALKWLECGGRLMLIGWRKVKLKRLGKAMRWQPRIKEYSLEDFKDGENA</sequence>
<evidence type="ECO:0000313" key="4">
    <source>
        <dbReference type="EMBL" id="QJH99448.1"/>
    </source>
</evidence>
<dbReference type="EMBL" id="MT141429">
    <property type="protein sequence ID" value="QJA61052.1"/>
    <property type="molecule type" value="Genomic_DNA"/>
</dbReference>
<gene>
    <name evidence="3" type="ORF">MM415A00449_0026</name>
    <name evidence="2" type="ORF">MM415B01001_0017</name>
    <name evidence="1" type="ORF">TM448A02865_0004</name>
    <name evidence="4" type="ORF">TM448B01591_0013</name>
</gene>
<evidence type="ECO:0000313" key="3">
    <source>
        <dbReference type="EMBL" id="QJA82029.1"/>
    </source>
</evidence>
<name>A0A6H1ZZH5_9ZZZZ</name>